<evidence type="ECO:0000313" key="3">
    <source>
        <dbReference type="Proteomes" id="UP000077671"/>
    </source>
</evidence>
<dbReference type="SUPFAM" id="SSF48452">
    <property type="entry name" value="TPR-like"/>
    <property type="match status" value="1"/>
</dbReference>
<dbReference type="Gene3D" id="1.25.40.10">
    <property type="entry name" value="Tetratricopeptide repeat domain"/>
    <property type="match status" value="2"/>
</dbReference>
<feature type="region of interest" description="Disordered" evidence="1">
    <location>
        <begin position="1"/>
        <end position="87"/>
    </location>
</feature>
<dbReference type="InterPro" id="IPR011990">
    <property type="entry name" value="TPR-like_helical_dom_sf"/>
</dbReference>
<gene>
    <name evidence="2" type="ORF">A4X03_0g7137</name>
</gene>
<proteinExistence type="predicted"/>
<reference evidence="2" key="2">
    <citation type="journal article" date="2019" name="IMA Fungus">
        <title>Genome sequencing and comparison of five Tilletia species to identify candidate genes for the detection of regulated species infecting wheat.</title>
        <authorList>
            <person name="Nguyen H.D.T."/>
            <person name="Sultana T."/>
            <person name="Kesanakurti P."/>
            <person name="Hambleton S."/>
        </authorList>
    </citation>
    <scope>NUCLEOTIDE SEQUENCE</scope>
    <source>
        <strain evidence="2">DAOMC 238032</strain>
    </source>
</reference>
<feature type="compositionally biased region" description="Acidic residues" evidence="1">
    <location>
        <begin position="336"/>
        <end position="345"/>
    </location>
</feature>
<dbReference type="EMBL" id="LWDD02001582">
    <property type="protein sequence ID" value="KAE8247110.1"/>
    <property type="molecule type" value="Genomic_DNA"/>
</dbReference>
<name>A0A177UAW3_9BASI</name>
<accession>A0A177UAW3</accession>
<dbReference type="AlphaFoldDB" id="A0A177UAW3"/>
<feature type="compositionally biased region" description="Acidic residues" evidence="1">
    <location>
        <begin position="24"/>
        <end position="79"/>
    </location>
</feature>
<feature type="region of interest" description="Disordered" evidence="1">
    <location>
        <begin position="321"/>
        <end position="366"/>
    </location>
</feature>
<evidence type="ECO:0000313" key="2">
    <source>
        <dbReference type="EMBL" id="KAE8247110.1"/>
    </source>
</evidence>
<organism evidence="2 3">
    <name type="scientific">Tilletia caries</name>
    <name type="common">wheat bunt fungus</name>
    <dbReference type="NCBI Taxonomy" id="13290"/>
    <lineage>
        <taxon>Eukaryota</taxon>
        <taxon>Fungi</taxon>
        <taxon>Dikarya</taxon>
        <taxon>Basidiomycota</taxon>
        <taxon>Ustilaginomycotina</taxon>
        <taxon>Exobasidiomycetes</taxon>
        <taxon>Tilletiales</taxon>
        <taxon>Tilletiaceae</taxon>
        <taxon>Tilletia</taxon>
    </lineage>
</organism>
<protein>
    <submittedName>
        <fullName evidence="2">Uncharacterized protein</fullName>
    </submittedName>
</protein>
<sequence>MSASGGAADRPRVFYDGSDSDQSWIDDEEGPDFDDDDQDDLELDDGDLELSEDEIADLEADREWDDDSDDESYFDDNDDAASCASDPDVPAKLLQQDLPASTIAKLETTKPIKSLLTDIADLFKTSSMPLREGVFFAVEVIEATSGNRFLKRITELWIKIALTFWRQVAQRERATGQRDLPGTTVNIVLQYIALQFRGHPLIKMPEIVRQEVKMRPHREQIRREFRARSRSMYIITHRAQELLGLGTLGRLHQSTLDPRLPKRPKTIVLESTIDGLAELLNLALSSSADTPDDTALHIPRLEAFFQMGLFLRNLHAPQISHSDLKRKQSQPNNSDLDADGNDGDNLDQAGPASVDPTATTPARVSASNQAASEVIDDLSPSHLAFEDLNNLKQWKVRAASRFRALVHISTLRADAIQSSFSETATVLMVCSTLLYQRDAPSLVIPLAQVFVATVREEYEQDPSIANRLRLCNSLGVLFLIFSQAAHNFDAMRAGEEAIACLQPLCEDNPSEHLPLMASLKMAYCDSLISTADSDETTYGSLNRVGVLRKSSRVATQAVDLARSIVEAKPTELKARWTLAYALFLKGRACCELRDACAALTIRYANYNLETVSPKLFAKVDDRSYENVDSALAASEECISIYRRLAEDSPKLFDPLLAKALHSAADAYGYHPQLKSEQAIAYYREAITILLRLSQSFPSIFEVSLGRSYFSLAHQLNSDSRLVEAEESFDEMLKVCPRRNKLVGQVWQYRAVLCFRLERYQEALAHATKSDTIFQSGDDPSESRVGALAVQGFCIWVLDAGRAEEALDILKWCISNSLCDGCQFRRPSQIRYVSDDQYMFCLALGWNGAVRCALGQRTDARANGERALMVTRALLKSRKNMSSTTRRTLEPSHHVLPHLLVLLAGTHLEAGRYDMAKKAVDESLKLGEAADGPTRKTALLLKARLLDKDGLEAEAAATRAEADKIHFKGFLDALGC</sequence>
<dbReference type="Proteomes" id="UP000077671">
    <property type="component" value="Unassembled WGS sequence"/>
</dbReference>
<comment type="caution">
    <text evidence="2">The sequence shown here is derived from an EMBL/GenBank/DDBJ whole genome shotgun (WGS) entry which is preliminary data.</text>
</comment>
<feature type="compositionally biased region" description="Polar residues" evidence="1">
    <location>
        <begin position="356"/>
        <end position="366"/>
    </location>
</feature>
<reference evidence="2" key="1">
    <citation type="submission" date="2016-04" db="EMBL/GenBank/DDBJ databases">
        <authorList>
            <person name="Nguyen H.D."/>
            <person name="Kesanakurti P."/>
            <person name="Cullis J."/>
            <person name="Levesque C.A."/>
            <person name="Hambleton S."/>
        </authorList>
    </citation>
    <scope>NUCLEOTIDE SEQUENCE</scope>
    <source>
        <strain evidence="2">DAOMC 238032</strain>
    </source>
</reference>
<evidence type="ECO:0000256" key="1">
    <source>
        <dbReference type="SAM" id="MobiDB-lite"/>
    </source>
</evidence>